<name>M6UU38_9LEPT</name>
<comment type="caution">
    <text evidence="1">The sequence shown here is derived from an EMBL/GenBank/DDBJ whole genome shotgun (WGS) entry which is preliminary data.</text>
</comment>
<reference evidence="1 2" key="1">
    <citation type="submission" date="2013-01" db="EMBL/GenBank/DDBJ databases">
        <authorList>
            <person name="Harkins D.M."/>
            <person name="Durkin A.S."/>
            <person name="Brinkac L.M."/>
            <person name="Haft D.H."/>
            <person name="Selengut J.D."/>
            <person name="Sanka R."/>
            <person name="DePew J."/>
            <person name="Purushe J."/>
            <person name="Matthias M.A."/>
            <person name="Vinetz J.M."/>
            <person name="Sutton G.G."/>
            <person name="Nierman W.C."/>
            <person name="Fouts D.E."/>
        </authorList>
    </citation>
    <scope>NUCLEOTIDE SEQUENCE [LARGE SCALE GENOMIC DNA]</scope>
    <source>
        <strain evidence="1 2">ZUN179</strain>
    </source>
</reference>
<organism evidence="1 2">
    <name type="scientific">Leptospira santarosai str. ZUN179</name>
    <dbReference type="NCBI Taxonomy" id="1049985"/>
    <lineage>
        <taxon>Bacteria</taxon>
        <taxon>Pseudomonadati</taxon>
        <taxon>Spirochaetota</taxon>
        <taxon>Spirochaetia</taxon>
        <taxon>Leptospirales</taxon>
        <taxon>Leptospiraceae</taxon>
        <taxon>Leptospira</taxon>
    </lineage>
</organism>
<protein>
    <submittedName>
        <fullName evidence="1">Uncharacterized protein</fullName>
    </submittedName>
</protein>
<accession>M6UU38</accession>
<gene>
    <name evidence="1" type="ORF">LEP1GSC187_0404</name>
</gene>
<evidence type="ECO:0000313" key="2">
    <source>
        <dbReference type="Proteomes" id="UP000012160"/>
    </source>
</evidence>
<dbReference type="Proteomes" id="UP000012160">
    <property type="component" value="Unassembled WGS sequence"/>
</dbReference>
<dbReference type="EMBL" id="AHOQ02000038">
    <property type="protein sequence ID" value="EMO44514.1"/>
    <property type="molecule type" value="Genomic_DNA"/>
</dbReference>
<proteinExistence type="predicted"/>
<evidence type="ECO:0000313" key="1">
    <source>
        <dbReference type="EMBL" id="EMO44514.1"/>
    </source>
</evidence>
<dbReference type="AlphaFoldDB" id="M6UU38"/>
<sequence length="63" mass="7357">MTLSVVSSSSFLSNKNLNFETSYKKRPRIIGTFRKNENRFPPIWIEKKLLSNHSPKSGNFRVE</sequence>